<evidence type="ECO:0008006" key="8">
    <source>
        <dbReference type="Google" id="ProtNLM"/>
    </source>
</evidence>
<evidence type="ECO:0000313" key="6">
    <source>
        <dbReference type="EMBL" id="SDO57415.1"/>
    </source>
</evidence>
<dbReference type="InterPro" id="IPR035952">
    <property type="entry name" value="Rhomboid-like_sf"/>
</dbReference>
<feature type="transmembrane region" description="Helical" evidence="5">
    <location>
        <begin position="12"/>
        <end position="32"/>
    </location>
</feature>
<keyword evidence="7" id="KW-1185">Reference proteome</keyword>
<evidence type="ECO:0000313" key="7">
    <source>
        <dbReference type="Proteomes" id="UP000199073"/>
    </source>
</evidence>
<dbReference type="Gene3D" id="1.20.1540.10">
    <property type="entry name" value="Rhomboid-like"/>
    <property type="match status" value="1"/>
</dbReference>
<feature type="transmembrane region" description="Helical" evidence="5">
    <location>
        <begin position="52"/>
        <end position="76"/>
    </location>
</feature>
<keyword evidence="2 5" id="KW-0812">Transmembrane</keyword>
<dbReference type="STRING" id="91360.SAMN05660330_00568"/>
<dbReference type="AlphaFoldDB" id="A0A1H0KNH1"/>
<gene>
    <name evidence="6" type="ORF">SAMN05660330_00568</name>
</gene>
<dbReference type="GO" id="GO:0016020">
    <property type="term" value="C:membrane"/>
    <property type="evidence" value="ECO:0007669"/>
    <property type="project" value="UniProtKB-SubCell"/>
</dbReference>
<proteinExistence type="predicted"/>
<dbReference type="Proteomes" id="UP000199073">
    <property type="component" value="Unassembled WGS sequence"/>
</dbReference>
<accession>A0A1H0KNH1</accession>
<comment type="subcellular location">
    <subcellularLocation>
        <location evidence="1">Membrane</location>
        <topology evidence="1">Multi-pass membrane protein</topology>
    </subcellularLocation>
</comment>
<evidence type="ECO:0000256" key="1">
    <source>
        <dbReference type="ARBA" id="ARBA00004141"/>
    </source>
</evidence>
<keyword evidence="4 5" id="KW-0472">Membrane</keyword>
<dbReference type="EMBL" id="FNJI01000003">
    <property type="protein sequence ID" value="SDO57415.1"/>
    <property type="molecule type" value="Genomic_DNA"/>
</dbReference>
<reference evidence="6 7" key="1">
    <citation type="submission" date="2016-10" db="EMBL/GenBank/DDBJ databases">
        <authorList>
            <person name="de Groot N.N."/>
        </authorList>
    </citation>
    <scope>NUCLEOTIDE SEQUENCE [LARGE SCALE GENOMIC DNA]</scope>
    <source>
        <strain evidence="6 7">DSM 12130</strain>
    </source>
</reference>
<feature type="transmembrane region" description="Helical" evidence="5">
    <location>
        <begin position="145"/>
        <end position="162"/>
    </location>
</feature>
<feature type="transmembrane region" description="Helical" evidence="5">
    <location>
        <begin position="110"/>
        <end position="133"/>
    </location>
</feature>
<dbReference type="RefSeq" id="WP_092219570.1">
    <property type="nucleotide sequence ID" value="NZ_FNJI01000003.1"/>
</dbReference>
<organism evidence="6 7">
    <name type="scientific">Desulforhopalus singaporensis</name>
    <dbReference type="NCBI Taxonomy" id="91360"/>
    <lineage>
        <taxon>Bacteria</taxon>
        <taxon>Pseudomonadati</taxon>
        <taxon>Thermodesulfobacteriota</taxon>
        <taxon>Desulfobulbia</taxon>
        <taxon>Desulfobulbales</taxon>
        <taxon>Desulfocapsaceae</taxon>
        <taxon>Desulforhopalus</taxon>
    </lineage>
</organism>
<dbReference type="PROSITE" id="PS51257">
    <property type="entry name" value="PROKAR_LIPOPROTEIN"/>
    <property type="match status" value="1"/>
</dbReference>
<keyword evidence="3 5" id="KW-1133">Transmembrane helix</keyword>
<dbReference type="SUPFAM" id="SSF144091">
    <property type="entry name" value="Rhomboid-like"/>
    <property type="match status" value="1"/>
</dbReference>
<name>A0A1H0KNH1_9BACT</name>
<feature type="transmembrane region" description="Helical" evidence="5">
    <location>
        <begin position="182"/>
        <end position="201"/>
    </location>
</feature>
<evidence type="ECO:0000256" key="2">
    <source>
        <dbReference type="ARBA" id="ARBA00022692"/>
    </source>
</evidence>
<evidence type="ECO:0000256" key="5">
    <source>
        <dbReference type="SAM" id="Phobius"/>
    </source>
</evidence>
<evidence type="ECO:0000256" key="4">
    <source>
        <dbReference type="ARBA" id="ARBA00023136"/>
    </source>
</evidence>
<evidence type="ECO:0000256" key="3">
    <source>
        <dbReference type="ARBA" id="ARBA00022989"/>
    </source>
</evidence>
<feature type="transmembrane region" description="Helical" evidence="5">
    <location>
        <begin position="83"/>
        <end position="104"/>
    </location>
</feature>
<protein>
    <recommendedName>
        <fullName evidence="8">Rhomboid family GlyGly-CTERM serine protease</fullName>
    </recommendedName>
</protein>
<dbReference type="OrthoDB" id="5432446at2"/>
<sequence length="221" mass="24181">MRRYLKTVQNHWIYLAGALLLAGCNLHLFRGVAPSALIYSHDAVMAGQWYRILTHSLVHVSWYHLLLDGSCTVVLLRTMDIPAPVKIGAALFCQLSSLLFSVLFSPLIRLTGFCGLSGIGHGLMFMAGILWLFPKKQEQPGGRGARIFGGLFCLLSLAKSFAELYTGDLFLLSSHQGYLGTPIIHAHAGGVIGGGAAALVMRWMDRKKTAIPVDKLRSQPY</sequence>